<feature type="domain" description="DUF732" evidence="1">
    <location>
        <begin position="13"/>
        <end position="87"/>
    </location>
</feature>
<evidence type="ECO:0000259" key="1">
    <source>
        <dbReference type="Pfam" id="PF05305"/>
    </source>
</evidence>
<dbReference type="EMBL" id="CP058316">
    <property type="protein sequence ID" value="QLD10885.1"/>
    <property type="molecule type" value="Genomic_DNA"/>
</dbReference>
<reference evidence="2 3" key="1">
    <citation type="submission" date="2020-06" db="EMBL/GenBank/DDBJ databases">
        <authorList>
            <person name="Jo H."/>
        </authorList>
    </citation>
    <scope>NUCLEOTIDE SEQUENCE [LARGE SCALE GENOMIC DNA]</scope>
    <source>
        <strain evidence="2 3">I46</strain>
    </source>
</reference>
<dbReference type="AlphaFoldDB" id="A0A7D5ERA4"/>
<protein>
    <recommendedName>
        <fullName evidence="1">DUF732 domain-containing protein</fullName>
    </recommendedName>
</protein>
<dbReference type="InterPro" id="IPR007969">
    <property type="entry name" value="DUF732"/>
</dbReference>
<accession>A0A7D5ERA4</accession>
<dbReference type="Proteomes" id="UP000509638">
    <property type="component" value="Chromosome"/>
</dbReference>
<dbReference type="RefSeq" id="WP_178010369.1">
    <property type="nucleotide sequence ID" value="NZ_CP058316.1"/>
</dbReference>
<proteinExistence type="predicted"/>
<gene>
    <name evidence="2" type="ORF">HW566_03255</name>
</gene>
<sequence>MATSPSAGAGADESAFLAAVRENLPENTQIPDATDEQLLAAGADACEQIAEGTPGDQISVIENEQLGVLGTYDDSGAIVSAARTNLCD</sequence>
<evidence type="ECO:0000313" key="3">
    <source>
        <dbReference type="Proteomes" id="UP000509638"/>
    </source>
</evidence>
<evidence type="ECO:0000313" key="2">
    <source>
        <dbReference type="EMBL" id="QLD10885.1"/>
    </source>
</evidence>
<organism evidence="2 3">
    <name type="scientific">Microbacterium oleivorans</name>
    <dbReference type="NCBI Taxonomy" id="273677"/>
    <lineage>
        <taxon>Bacteria</taxon>
        <taxon>Bacillati</taxon>
        <taxon>Actinomycetota</taxon>
        <taxon>Actinomycetes</taxon>
        <taxon>Micrococcales</taxon>
        <taxon>Microbacteriaceae</taxon>
        <taxon>Microbacterium</taxon>
    </lineage>
</organism>
<dbReference type="Pfam" id="PF05305">
    <property type="entry name" value="DUF732"/>
    <property type="match status" value="1"/>
</dbReference>
<name>A0A7D5ERA4_9MICO</name>